<feature type="domain" description="Carrier" evidence="3">
    <location>
        <begin position="10"/>
        <end position="74"/>
    </location>
</feature>
<keyword evidence="2" id="KW-0597">Phosphoprotein</keyword>
<keyword evidence="1" id="KW-0596">Phosphopantetheine</keyword>
<evidence type="ECO:0000259" key="3">
    <source>
        <dbReference type="Pfam" id="PF00550"/>
    </source>
</evidence>
<reference evidence="4 5" key="1">
    <citation type="journal article" date="2019" name="Int. J. Syst. Evol. Microbiol.">
        <title>The Global Catalogue of Microorganisms (GCM) 10K type strain sequencing project: providing services to taxonomists for standard genome sequencing and annotation.</title>
        <authorList>
            <consortium name="The Broad Institute Genomics Platform"/>
            <consortium name="The Broad Institute Genome Sequencing Center for Infectious Disease"/>
            <person name="Wu L."/>
            <person name="Ma J."/>
        </authorList>
    </citation>
    <scope>NUCLEOTIDE SEQUENCE [LARGE SCALE GENOMIC DNA]</scope>
    <source>
        <strain evidence="4 5">JCM 13002</strain>
    </source>
</reference>
<dbReference type="PROSITE" id="PS00012">
    <property type="entry name" value="PHOSPHOPANTETHEINE"/>
    <property type="match status" value="1"/>
</dbReference>
<comment type="caution">
    <text evidence="4">The sequence shown here is derived from an EMBL/GenBank/DDBJ whole genome shotgun (WGS) entry which is preliminary data.</text>
</comment>
<dbReference type="Proteomes" id="UP001499987">
    <property type="component" value="Unassembled WGS sequence"/>
</dbReference>
<protein>
    <recommendedName>
        <fullName evidence="3">Carrier domain-containing protein</fullName>
    </recommendedName>
</protein>
<evidence type="ECO:0000256" key="2">
    <source>
        <dbReference type="ARBA" id="ARBA00022553"/>
    </source>
</evidence>
<organism evidence="4 5">
    <name type="scientific">Kitasatospora arboriphila</name>
    <dbReference type="NCBI Taxonomy" id="258052"/>
    <lineage>
        <taxon>Bacteria</taxon>
        <taxon>Bacillati</taxon>
        <taxon>Actinomycetota</taxon>
        <taxon>Actinomycetes</taxon>
        <taxon>Kitasatosporales</taxon>
        <taxon>Streptomycetaceae</taxon>
        <taxon>Kitasatospora</taxon>
    </lineage>
</organism>
<dbReference type="EMBL" id="BAAALD010000002">
    <property type="protein sequence ID" value="GAA1069617.1"/>
    <property type="molecule type" value="Genomic_DNA"/>
</dbReference>
<evidence type="ECO:0000313" key="4">
    <source>
        <dbReference type="EMBL" id="GAA1069617.1"/>
    </source>
</evidence>
<evidence type="ECO:0000256" key="1">
    <source>
        <dbReference type="ARBA" id="ARBA00022450"/>
    </source>
</evidence>
<dbReference type="RefSeq" id="WP_030265077.1">
    <property type="nucleotide sequence ID" value="NZ_BAAALD010000002.1"/>
</dbReference>
<gene>
    <name evidence="4" type="ORF">GCM10009663_02600</name>
</gene>
<dbReference type="InterPro" id="IPR036736">
    <property type="entry name" value="ACP-like_sf"/>
</dbReference>
<dbReference type="InterPro" id="IPR006162">
    <property type="entry name" value="Ppantetheine_attach_site"/>
</dbReference>
<dbReference type="Pfam" id="PF00550">
    <property type="entry name" value="PP-binding"/>
    <property type="match status" value="1"/>
</dbReference>
<dbReference type="InterPro" id="IPR009081">
    <property type="entry name" value="PP-bd_ACP"/>
</dbReference>
<dbReference type="Gene3D" id="1.10.1200.10">
    <property type="entry name" value="ACP-like"/>
    <property type="match status" value="1"/>
</dbReference>
<sequence length="84" mass="8737">MTHVLTYDELAALIKGRAGIGVDPLDLERPGATFEEFGVDSLALLGIVGELENTYATPITPGAEMSKTPQDFLDAVNASATTGA</sequence>
<keyword evidence="5" id="KW-1185">Reference proteome</keyword>
<proteinExistence type="predicted"/>
<accession>A0ABN1T9Y2</accession>
<dbReference type="SUPFAM" id="SSF47336">
    <property type="entry name" value="ACP-like"/>
    <property type="match status" value="1"/>
</dbReference>
<evidence type="ECO:0000313" key="5">
    <source>
        <dbReference type="Proteomes" id="UP001499987"/>
    </source>
</evidence>
<name>A0ABN1T9Y2_9ACTN</name>